<organism evidence="1 2">
    <name type="scientific">Novymonas esmeraldas</name>
    <dbReference type="NCBI Taxonomy" id="1808958"/>
    <lineage>
        <taxon>Eukaryota</taxon>
        <taxon>Discoba</taxon>
        <taxon>Euglenozoa</taxon>
        <taxon>Kinetoplastea</taxon>
        <taxon>Metakinetoplastina</taxon>
        <taxon>Trypanosomatida</taxon>
        <taxon>Trypanosomatidae</taxon>
        <taxon>Novymonas</taxon>
    </lineage>
</organism>
<evidence type="ECO:0000313" key="2">
    <source>
        <dbReference type="Proteomes" id="UP001430356"/>
    </source>
</evidence>
<proteinExistence type="predicted"/>
<keyword evidence="2" id="KW-1185">Reference proteome</keyword>
<accession>A0AAW0EWL6</accession>
<sequence length="206" mass="21605">MSAGHLTLSARYQPEARTLEFDLTDAPLVDAVTDVVVAACGAVPPLWGTTTAQRALFYGCNTFLLHRPLVFDHDSAALLCCLRLREWRLTDLADLAGTILSGGTASTSDEETSRGATGSGEYVVLLTESPSTAAHTTESDDYVYFTARIPSPPPPPLPPHVTGAVTPPHSAVGPAPLCTHAAPPSHRPPSPSSPLLPLSAVALCYL</sequence>
<comment type="caution">
    <text evidence="1">The sequence shown here is derived from an EMBL/GenBank/DDBJ whole genome shotgun (WGS) entry which is preliminary data.</text>
</comment>
<gene>
    <name evidence="1" type="ORF">NESM_000734000</name>
</gene>
<reference evidence="1 2" key="1">
    <citation type="journal article" date="2021" name="MBio">
        <title>A New Model Trypanosomatid, Novymonas esmeraldas: Genomic Perception of Its 'Candidatus Pandoraea novymonadis' Endosymbiont.</title>
        <authorList>
            <person name="Zakharova A."/>
            <person name="Saura A."/>
            <person name="Butenko A."/>
            <person name="Podesvova L."/>
            <person name="Warmusova S."/>
            <person name="Kostygov A.Y."/>
            <person name="Nenarokova A."/>
            <person name="Lukes J."/>
            <person name="Opperdoes F.R."/>
            <person name="Yurchenko V."/>
        </authorList>
    </citation>
    <scope>NUCLEOTIDE SEQUENCE [LARGE SCALE GENOMIC DNA]</scope>
    <source>
        <strain evidence="1 2">E262AT.01</strain>
    </source>
</reference>
<dbReference type="AlphaFoldDB" id="A0AAW0EWL6"/>
<evidence type="ECO:0000313" key="1">
    <source>
        <dbReference type="EMBL" id="KAK7197809.1"/>
    </source>
</evidence>
<dbReference type="Proteomes" id="UP001430356">
    <property type="component" value="Unassembled WGS sequence"/>
</dbReference>
<name>A0AAW0EWL6_9TRYP</name>
<dbReference type="EMBL" id="JAECZO010000120">
    <property type="protein sequence ID" value="KAK7197809.1"/>
    <property type="molecule type" value="Genomic_DNA"/>
</dbReference>
<protein>
    <submittedName>
        <fullName evidence="1">Uncharacterized protein</fullName>
    </submittedName>
</protein>